<feature type="region of interest" description="Disordered" evidence="6">
    <location>
        <begin position="1"/>
        <end position="21"/>
    </location>
</feature>
<feature type="domain" description="NAC" evidence="7">
    <location>
        <begin position="29"/>
        <end position="206"/>
    </location>
</feature>
<evidence type="ECO:0000256" key="3">
    <source>
        <dbReference type="ARBA" id="ARBA00023163"/>
    </source>
</evidence>
<evidence type="ECO:0000256" key="5">
    <source>
        <dbReference type="SAM" id="Coils"/>
    </source>
</evidence>
<keyword evidence="1" id="KW-0805">Transcription regulation</keyword>
<evidence type="ECO:0000313" key="8">
    <source>
        <dbReference type="EMBL" id="KAJ9175477.1"/>
    </source>
</evidence>
<dbReference type="Gene3D" id="2.170.150.80">
    <property type="entry name" value="NAC domain"/>
    <property type="match status" value="1"/>
</dbReference>
<keyword evidence="3" id="KW-0804">Transcription</keyword>
<protein>
    <recommendedName>
        <fullName evidence="7">NAC domain-containing protein</fullName>
    </recommendedName>
</protein>
<gene>
    <name evidence="8" type="ORF">P3X46_014027</name>
</gene>
<dbReference type="EMBL" id="JARPOI010000008">
    <property type="protein sequence ID" value="KAJ9175477.1"/>
    <property type="molecule type" value="Genomic_DNA"/>
</dbReference>
<accession>A0ABQ9M5E2</accession>
<feature type="compositionally biased region" description="Low complexity" evidence="6">
    <location>
        <begin position="7"/>
        <end position="21"/>
    </location>
</feature>
<evidence type="ECO:0000256" key="2">
    <source>
        <dbReference type="ARBA" id="ARBA00023125"/>
    </source>
</evidence>
<feature type="compositionally biased region" description="Polar residues" evidence="6">
    <location>
        <begin position="234"/>
        <end position="244"/>
    </location>
</feature>
<keyword evidence="5" id="KW-0175">Coiled coil</keyword>
<proteinExistence type="predicted"/>
<evidence type="ECO:0000259" key="7">
    <source>
        <dbReference type="PROSITE" id="PS51005"/>
    </source>
</evidence>
<feature type="coiled-coil region" evidence="5">
    <location>
        <begin position="324"/>
        <end position="372"/>
    </location>
</feature>
<evidence type="ECO:0000256" key="6">
    <source>
        <dbReference type="SAM" id="MobiDB-lite"/>
    </source>
</evidence>
<dbReference type="InterPro" id="IPR003441">
    <property type="entry name" value="NAC-dom"/>
</dbReference>
<dbReference type="Pfam" id="PF02365">
    <property type="entry name" value="NAM"/>
    <property type="match status" value="1"/>
</dbReference>
<organism evidence="8 9">
    <name type="scientific">Hevea brasiliensis</name>
    <name type="common">Para rubber tree</name>
    <name type="synonym">Siphonia brasiliensis</name>
    <dbReference type="NCBI Taxonomy" id="3981"/>
    <lineage>
        <taxon>Eukaryota</taxon>
        <taxon>Viridiplantae</taxon>
        <taxon>Streptophyta</taxon>
        <taxon>Embryophyta</taxon>
        <taxon>Tracheophyta</taxon>
        <taxon>Spermatophyta</taxon>
        <taxon>Magnoliopsida</taxon>
        <taxon>eudicotyledons</taxon>
        <taxon>Gunneridae</taxon>
        <taxon>Pentapetalae</taxon>
        <taxon>rosids</taxon>
        <taxon>fabids</taxon>
        <taxon>Malpighiales</taxon>
        <taxon>Euphorbiaceae</taxon>
        <taxon>Crotonoideae</taxon>
        <taxon>Micrandreae</taxon>
        <taxon>Hevea</taxon>
    </lineage>
</organism>
<keyword evidence="2" id="KW-0238">DNA-binding</keyword>
<dbReference type="SUPFAM" id="SSF101941">
    <property type="entry name" value="NAC domain"/>
    <property type="match status" value="1"/>
</dbReference>
<sequence>MGRETSATPQTPAPAAAVAPAGKMKTTALAPGFRFHPTDEELVSYYLKRKVSNKPVRFNAIAEVDIYKNEPWDLADKSRLKSRDQEWYFFSALDRKYGNGARMNRATGKGYWKATGKDRAVRRDSQLIAMKKTLVFHSGRAPGGQRTNWVMHEYRLVDEELEKNGAMQDTHSINRDPLNMNELPKDSENVNEFQRDDLPLCKTERVDDCPPCVLNTEASLSLLQYKRRKHNGDTILNHSKASENSTRTTQDLSSSTTSTAATTTIATTDTMMTTATATTTAISALLEFSLMESIEPKENPRVPRPRLDTSNLGSSVPPSCMKFINDLQSEIHKISIEKETMKLEMMSAQAMINILQSRIDFLNKENEDLKRSIRDA</sequence>
<evidence type="ECO:0000256" key="4">
    <source>
        <dbReference type="ARBA" id="ARBA00023242"/>
    </source>
</evidence>
<feature type="region of interest" description="Disordered" evidence="6">
    <location>
        <begin position="234"/>
        <end position="260"/>
    </location>
</feature>
<dbReference type="PANTHER" id="PTHR31744">
    <property type="entry name" value="PROTEIN CUP-SHAPED COTYLEDON 2-RELATED"/>
    <property type="match status" value="1"/>
</dbReference>
<dbReference type="Proteomes" id="UP001174677">
    <property type="component" value="Chromosome 8"/>
</dbReference>
<reference evidence="8 9" key="1">
    <citation type="journal article" date="2023" name="Plant Biotechnol. J.">
        <title>Chromosome-level wild Hevea brasiliensis genome provides new tools for genomic-assisted breeding and valuable loci to elevate rubber yield.</title>
        <authorList>
            <person name="Cheng H."/>
            <person name="Song X."/>
            <person name="Hu Y."/>
            <person name="Wu T."/>
            <person name="Yang Q."/>
            <person name="An Z."/>
            <person name="Feng S."/>
            <person name="Deng Z."/>
            <person name="Wu W."/>
            <person name="Zeng X."/>
            <person name="Tu M."/>
            <person name="Wang X."/>
            <person name="Huang H."/>
        </authorList>
    </citation>
    <scope>NUCLEOTIDE SEQUENCE [LARGE SCALE GENOMIC DNA]</scope>
    <source>
        <strain evidence="8">MT/VB/25A 57/8</strain>
    </source>
</reference>
<comment type="caution">
    <text evidence="8">The sequence shown here is derived from an EMBL/GenBank/DDBJ whole genome shotgun (WGS) entry which is preliminary data.</text>
</comment>
<feature type="compositionally biased region" description="Low complexity" evidence="6">
    <location>
        <begin position="245"/>
        <end position="260"/>
    </location>
</feature>
<evidence type="ECO:0000256" key="1">
    <source>
        <dbReference type="ARBA" id="ARBA00023015"/>
    </source>
</evidence>
<dbReference type="InterPro" id="IPR036093">
    <property type="entry name" value="NAC_dom_sf"/>
</dbReference>
<dbReference type="PANTHER" id="PTHR31744:SF210">
    <property type="entry name" value="NAC DOMAIN-CONTAINING PROTEIN 86-LIKE"/>
    <property type="match status" value="1"/>
</dbReference>
<keyword evidence="9" id="KW-1185">Reference proteome</keyword>
<evidence type="ECO:0000313" key="9">
    <source>
        <dbReference type="Proteomes" id="UP001174677"/>
    </source>
</evidence>
<dbReference type="PROSITE" id="PS51005">
    <property type="entry name" value="NAC"/>
    <property type="match status" value="1"/>
</dbReference>
<name>A0ABQ9M5E2_HEVBR</name>
<keyword evidence="4" id="KW-0539">Nucleus</keyword>